<name>A0A8J8NBJ6_HALGN</name>
<organism evidence="1 2">
    <name type="scientific">Halteria grandinella</name>
    <dbReference type="NCBI Taxonomy" id="5974"/>
    <lineage>
        <taxon>Eukaryota</taxon>
        <taxon>Sar</taxon>
        <taxon>Alveolata</taxon>
        <taxon>Ciliophora</taxon>
        <taxon>Intramacronucleata</taxon>
        <taxon>Spirotrichea</taxon>
        <taxon>Stichotrichia</taxon>
        <taxon>Sporadotrichida</taxon>
        <taxon>Halteriidae</taxon>
        <taxon>Halteria</taxon>
    </lineage>
</organism>
<dbReference type="AlphaFoldDB" id="A0A8J8NBJ6"/>
<evidence type="ECO:0000313" key="2">
    <source>
        <dbReference type="Proteomes" id="UP000785679"/>
    </source>
</evidence>
<keyword evidence="2" id="KW-1185">Reference proteome</keyword>
<dbReference type="Proteomes" id="UP000785679">
    <property type="component" value="Unassembled WGS sequence"/>
</dbReference>
<dbReference type="EMBL" id="RRYP01029741">
    <property type="protein sequence ID" value="TNV71654.1"/>
    <property type="molecule type" value="Genomic_DNA"/>
</dbReference>
<accession>A0A8J8NBJ6</accession>
<proteinExistence type="predicted"/>
<gene>
    <name evidence="1" type="ORF">FGO68_gene13144</name>
</gene>
<protein>
    <submittedName>
        <fullName evidence="1">Uncharacterized protein</fullName>
    </submittedName>
</protein>
<comment type="caution">
    <text evidence="1">The sequence shown here is derived from an EMBL/GenBank/DDBJ whole genome shotgun (WGS) entry which is preliminary data.</text>
</comment>
<sequence length="92" mass="11333">MCRFFYKFFFLIRIRIWKYKIAYNFANSPRIALHYFLKITIRAINIYIFIPSQNSNCRKSTFSQRRCAKISWRKPFPFSVIVRRSITLNHRT</sequence>
<evidence type="ECO:0000313" key="1">
    <source>
        <dbReference type="EMBL" id="TNV71654.1"/>
    </source>
</evidence>
<reference evidence="1" key="1">
    <citation type="submission" date="2019-06" db="EMBL/GenBank/DDBJ databases">
        <authorList>
            <person name="Zheng W."/>
        </authorList>
    </citation>
    <scope>NUCLEOTIDE SEQUENCE</scope>
    <source>
        <strain evidence="1">QDHG01</strain>
    </source>
</reference>